<evidence type="ECO:0000313" key="4">
    <source>
        <dbReference type="Proteomes" id="UP001175271"/>
    </source>
</evidence>
<feature type="transmembrane region" description="Helical" evidence="1">
    <location>
        <begin position="118"/>
        <end position="142"/>
    </location>
</feature>
<evidence type="ECO:0000313" key="3">
    <source>
        <dbReference type="EMBL" id="KAK0401126.1"/>
    </source>
</evidence>
<feature type="transmembrane region" description="Helical" evidence="1">
    <location>
        <begin position="233"/>
        <end position="253"/>
    </location>
</feature>
<feature type="transmembrane region" description="Helical" evidence="1">
    <location>
        <begin position="193"/>
        <end position="221"/>
    </location>
</feature>
<keyword evidence="1" id="KW-0472">Membrane</keyword>
<gene>
    <name evidence="3" type="ORF">QR680_015602</name>
</gene>
<dbReference type="InterPro" id="IPR019430">
    <property type="entry name" value="7TM_GPCR_serpentine_rcpt_Srx"/>
</dbReference>
<feature type="transmembrane region" description="Helical" evidence="1">
    <location>
        <begin position="273"/>
        <end position="295"/>
    </location>
</feature>
<dbReference type="PANTHER" id="PTHR23017:SF3">
    <property type="entry name" value="G-PROTEIN COUPLED RECEPTORS FAMILY 1 PROFILE DOMAIN-CONTAINING PROTEIN"/>
    <property type="match status" value="1"/>
</dbReference>
<feature type="domain" description="7TM GPCR serpentine receptor class x (Srx)" evidence="2">
    <location>
        <begin position="139"/>
        <end position="298"/>
    </location>
</feature>
<keyword evidence="1" id="KW-1133">Transmembrane helix</keyword>
<proteinExistence type="predicted"/>
<dbReference type="Proteomes" id="UP001175271">
    <property type="component" value="Unassembled WGS sequence"/>
</dbReference>
<evidence type="ECO:0000259" key="2">
    <source>
        <dbReference type="Pfam" id="PF10328"/>
    </source>
</evidence>
<evidence type="ECO:0000256" key="1">
    <source>
        <dbReference type="SAM" id="Phobius"/>
    </source>
</evidence>
<reference evidence="3" key="1">
    <citation type="submission" date="2023-06" db="EMBL/GenBank/DDBJ databases">
        <title>Genomic analysis of the entomopathogenic nematode Steinernema hermaphroditum.</title>
        <authorList>
            <person name="Schwarz E.M."/>
            <person name="Heppert J.K."/>
            <person name="Baniya A."/>
            <person name="Schwartz H.T."/>
            <person name="Tan C.-H."/>
            <person name="Antoshechkin I."/>
            <person name="Sternberg P.W."/>
            <person name="Goodrich-Blair H."/>
            <person name="Dillman A.R."/>
        </authorList>
    </citation>
    <scope>NUCLEOTIDE SEQUENCE</scope>
    <source>
        <strain evidence="3">PS9179</strain>
        <tissue evidence="3">Whole animal</tissue>
    </source>
</reference>
<protein>
    <recommendedName>
        <fullName evidence="2">7TM GPCR serpentine receptor class x (Srx) domain-containing protein</fullName>
    </recommendedName>
</protein>
<sequence length="322" mass="36351">MLLATFTLAVSTIDYHLQSSSKVGKCEIHLRQKFYVLKNLTKPGAVVGGCRILVDHRPECAALSSAMDEDVEGQMPLSSIEAVFRPDQCKEEAPMAENSTFVYGSELQGRGYATRTDLIFGFMTTTAGAIAFGSAVLDLILIKNIKIFHSAFGFFWATRSVAEMFMDVSFALYTGPVTILQIKHMNPYVSIVVYHYAFTFAYLQCVMNLVIAMNRFVAVWFPMRYMTIFSKRICWFVAIFAACQSVTIPTLYIRHVRFTSIARFKSEEFKRDIRLFVLGVVQDVLMMIIVLMILVCNTKTDLSVVGALLSYDGLIFIYIFNT</sequence>
<comment type="caution">
    <text evidence="3">The sequence shown here is derived from an EMBL/GenBank/DDBJ whole genome shotgun (WGS) entry which is preliminary data.</text>
</comment>
<accession>A0AA39H9F6</accession>
<keyword evidence="4" id="KW-1185">Reference proteome</keyword>
<dbReference type="SUPFAM" id="SSF81321">
    <property type="entry name" value="Family A G protein-coupled receptor-like"/>
    <property type="match status" value="1"/>
</dbReference>
<dbReference type="PANTHER" id="PTHR23017">
    <property type="entry name" value="SERPENTINE RECEPTOR, CLASS X"/>
    <property type="match status" value="1"/>
</dbReference>
<organism evidence="3 4">
    <name type="scientific">Steinernema hermaphroditum</name>
    <dbReference type="NCBI Taxonomy" id="289476"/>
    <lineage>
        <taxon>Eukaryota</taxon>
        <taxon>Metazoa</taxon>
        <taxon>Ecdysozoa</taxon>
        <taxon>Nematoda</taxon>
        <taxon>Chromadorea</taxon>
        <taxon>Rhabditida</taxon>
        <taxon>Tylenchina</taxon>
        <taxon>Panagrolaimomorpha</taxon>
        <taxon>Strongyloidoidea</taxon>
        <taxon>Steinernematidae</taxon>
        <taxon>Steinernema</taxon>
    </lineage>
</organism>
<feature type="transmembrane region" description="Helical" evidence="1">
    <location>
        <begin position="302"/>
        <end position="320"/>
    </location>
</feature>
<dbReference type="EMBL" id="JAUCMV010000004">
    <property type="protein sequence ID" value="KAK0401126.1"/>
    <property type="molecule type" value="Genomic_DNA"/>
</dbReference>
<dbReference type="Gene3D" id="1.20.1070.10">
    <property type="entry name" value="Rhodopsin 7-helix transmembrane proteins"/>
    <property type="match status" value="1"/>
</dbReference>
<dbReference type="Pfam" id="PF10328">
    <property type="entry name" value="7TM_GPCR_Srx"/>
    <property type="match status" value="1"/>
</dbReference>
<keyword evidence="1" id="KW-0812">Transmembrane</keyword>
<name>A0AA39H9F6_9BILA</name>
<dbReference type="AlphaFoldDB" id="A0AA39H9F6"/>